<evidence type="ECO:0000313" key="4">
    <source>
        <dbReference type="Proteomes" id="UP001208690"/>
    </source>
</evidence>
<comment type="caution">
    <text evidence="3">The sequence shown here is derived from an EMBL/GenBank/DDBJ whole genome shotgun (WGS) entry which is preliminary data.</text>
</comment>
<dbReference type="PANTHER" id="PTHR30007">
    <property type="entry name" value="PHP DOMAIN PROTEIN"/>
    <property type="match status" value="1"/>
</dbReference>
<organism evidence="3 4">
    <name type="scientific">Roseobacter sinensis</name>
    <dbReference type="NCBI Taxonomy" id="2931391"/>
    <lineage>
        <taxon>Bacteria</taxon>
        <taxon>Pseudomonadati</taxon>
        <taxon>Pseudomonadota</taxon>
        <taxon>Alphaproteobacteria</taxon>
        <taxon>Rhodobacterales</taxon>
        <taxon>Roseobacteraceae</taxon>
        <taxon>Roseobacter</taxon>
    </lineage>
</organism>
<dbReference type="NCBIfam" id="NF033580">
    <property type="entry name" value="transpos_IS5_3"/>
    <property type="match status" value="1"/>
</dbReference>
<dbReference type="SUPFAM" id="SSF53098">
    <property type="entry name" value="Ribonuclease H-like"/>
    <property type="match status" value="1"/>
</dbReference>
<dbReference type="Pfam" id="PF01609">
    <property type="entry name" value="DDE_Tnp_1"/>
    <property type="match status" value="1"/>
</dbReference>
<gene>
    <name evidence="3" type="ORF">MUB52_23835</name>
</gene>
<feature type="domain" description="Insertion element IS402-like" evidence="2">
    <location>
        <begin position="7"/>
        <end position="77"/>
    </location>
</feature>
<protein>
    <submittedName>
        <fullName evidence="3">IS5 family transposase</fullName>
    </submittedName>
</protein>
<sequence>MSDLYWLDDGQMARLEPYFPKSHGKPRVDDRRVLSGIIFINRNGLRWRDAPKEYGPHKTLYNRWKRWSEKGVFAQIMMGLAAEHSEEKTVMIDATYLKAHRTATSMGVKKGGFGRLIGRTKGGMNTKLHAVCDSQGRPINFFVTAGQVSDYIGARALLSSLPNVDWLLGDRGYDADWFREALQDKGIRPCIPCRKSRSKPVRYDKRKYKRRNRIEIMFGRLKGWRRVATRYDRCPKVFLSAIALAATVIYWL</sequence>
<evidence type="ECO:0000259" key="2">
    <source>
        <dbReference type="Pfam" id="PF13340"/>
    </source>
</evidence>
<feature type="domain" description="Transposase IS4-like" evidence="1">
    <location>
        <begin position="86"/>
        <end position="245"/>
    </location>
</feature>
<evidence type="ECO:0000259" key="1">
    <source>
        <dbReference type="Pfam" id="PF01609"/>
    </source>
</evidence>
<accession>A0ABT3BM56</accession>
<name>A0ABT3BM56_9RHOB</name>
<dbReference type="InterPro" id="IPR012337">
    <property type="entry name" value="RNaseH-like_sf"/>
</dbReference>
<dbReference type="EMBL" id="JALIEB010000068">
    <property type="protein sequence ID" value="MCV3274463.1"/>
    <property type="molecule type" value="Genomic_DNA"/>
</dbReference>
<dbReference type="PANTHER" id="PTHR30007:SF1">
    <property type="entry name" value="BLR1914 PROTEIN"/>
    <property type="match status" value="1"/>
</dbReference>
<dbReference type="InterPro" id="IPR002559">
    <property type="entry name" value="Transposase_11"/>
</dbReference>
<evidence type="ECO:0000313" key="3">
    <source>
        <dbReference type="EMBL" id="MCV3274463.1"/>
    </source>
</evidence>
<dbReference type="Proteomes" id="UP001208690">
    <property type="component" value="Unassembled WGS sequence"/>
</dbReference>
<reference evidence="3 4" key="1">
    <citation type="submission" date="2022-04" db="EMBL/GenBank/DDBJ databases">
        <title>Roseobacter sp. WL0113 is a bacterium isolated from neritic sediment.</title>
        <authorList>
            <person name="Wang L."/>
            <person name="He W."/>
            <person name="Zhang D.-F."/>
        </authorList>
    </citation>
    <scope>NUCLEOTIDE SEQUENCE [LARGE SCALE GENOMIC DNA]</scope>
    <source>
        <strain evidence="3 4">WL0113</strain>
    </source>
</reference>
<dbReference type="Pfam" id="PF13340">
    <property type="entry name" value="DUF4096"/>
    <property type="match status" value="1"/>
</dbReference>
<keyword evidence="4" id="KW-1185">Reference proteome</keyword>
<dbReference type="InterPro" id="IPR025161">
    <property type="entry name" value="IS402-like_dom"/>
</dbReference>
<dbReference type="RefSeq" id="WP_263846667.1">
    <property type="nucleotide sequence ID" value="NZ_JALIEB010000068.1"/>
</dbReference>
<proteinExistence type="predicted"/>